<reference evidence="5" key="1">
    <citation type="submission" date="2021-02" db="EMBL/GenBank/DDBJ databases">
        <authorList>
            <person name="Nowell W R."/>
        </authorList>
    </citation>
    <scope>NUCLEOTIDE SEQUENCE</scope>
</reference>
<dbReference type="OrthoDB" id="6020087at2759"/>
<evidence type="ECO:0000313" key="5">
    <source>
        <dbReference type="EMBL" id="CAF2129534.1"/>
    </source>
</evidence>
<proteinExistence type="inferred from homology"/>
<dbReference type="EMBL" id="CAJNOV010011490">
    <property type="protein sequence ID" value="CAF1449047.1"/>
    <property type="molecule type" value="Genomic_DNA"/>
</dbReference>
<evidence type="ECO:0000313" key="6">
    <source>
        <dbReference type="Proteomes" id="UP000663824"/>
    </source>
</evidence>
<accession>A0A816W208</accession>
<comment type="caution">
    <text evidence="5">The sequence shown here is derived from an EMBL/GenBank/DDBJ whole genome shotgun (WGS) entry which is preliminary data.</text>
</comment>
<evidence type="ECO:0000256" key="2">
    <source>
        <dbReference type="SAM" id="MobiDB-lite"/>
    </source>
</evidence>
<evidence type="ECO:0000313" key="3">
    <source>
        <dbReference type="EMBL" id="CAF1319694.1"/>
    </source>
</evidence>
<dbReference type="InterPro" id="IPR026306">
    <property type="entry name" value="RSBN1/Dpy-2/CEP530"/>
</dbReference>
<dbReference type="EMBL" id="CAJNOW010001505">
    <property type="protein sequence ID" value="CAF1319694.1"/>
    <property type="molecule type" value="Genomic_DNA"/>
</dbReference>
<dbReference type="EMBL" id="CAJNRE010014646">
    <property type="protein sequence ID" value="CAF2129534.1"/>
    <property type="molecule type" value="Genomic_DNA"/>
</dbReference>
<name>A0A816W208_9BILA</name>
<dbReference type="AlphaFoldDB" id="A0A816W208"/>
<dbReference type="Proteomes" id="UP000663855">
    <property type="component" value="Unassembled WGS sequence"/>
</dbReference>
<feature type="region of interest" description="Disordered" evidence="2">
    <location>
        <begin position="206"/>
        <end position="288"/>
    </location>
</feature>
<feature type="compositionally biased region" description="Polar residues" evidence="2">
    <location>
        <begin position="242"/>
        <end position="259"/>
    </location>
</feature>
<protein>
    <recommendedName>
        <fullName evidence="7">Round spermatid basic protein 1-like protein</fullName>
    </recommendedName>
</protein>
<feature type="region of interest" description="Disordered" evidence="2">
    <location>
        <begin position="130"/>
        <end position="155"/>
    </location>
</feature>
<feature type="compositionally biased region" description="Polar residues" evidence="2">
    <location>
        <begin position="137"/>
        <end position="155"/>
    </location>
</feature>
<feature type="compositionally biased region" description="Polar residues" evidence="2">
    <location>
        <begin position="267"/>
        <end position="283"/>
    </location>
</feature>
<evidence type="ECO:0008006" key="7">
    <source>
        <dbReference type="Google" id="ProtNLM"/>
    </source>
</evidence>
<dbReference type="Proteomes" id="UP000663834">
    <property type="component" value="Unassembled WGS sequence"/>
</dbReference>
<evidence type="ECO:0000256" key="1">
    <source>
        <dbReference type="ARBA" id="ARBA00010560"/>
    </source>
</evidence>
<dbReference type="Proteomes" id="UP000663824">
    <property type="component" value="Unassembled WGS sequence"/>
</dbReference>
<gene>
    <name evidence="4" type="ORF">CJN711_LOCUS24462</name>
    <name evidence="3" type="ORF">KQP761_LOCUS5677</name>
    <name evidence="5" type="ORF">MBJ925_LOCUS27350</name>
</gene>
<sequence>MTDISNIIPLADETKTSSLNNDHINDLNNNKNNSISMSNNINDITMNDNDDDDAQQSVKTKIIKCKTNNQQASTSSYNILTSNCSTSSTTIHSIDVPNEHTSIKLHIRRVCSPSSNDTVLIHPTTNLLLQQQQQQQPNESSDQQSPTKIISRKFFNSTETMNNKFTRRLISTRRSSLVETDQYHTSSSIFNLPKIVANHHINIYDENTLKKQTPKANGNKRKSGNEQPEKKRTKLTTKTVKQQANNTKSSNPPVQTRSSSRLKQKHNPINDNYSPSNSVQQDSPVDKRSATIKRNLSTELITTQTSDRSTTTVDDLPPGEYKYFHSPLSSSKQYQTNECQTSDDIIEVFHQSVQTNCLIKSDKSTYTDFIDQPLCENSTQTIRKEEQETQTTDLNCPNDSQVYLCTVKSTHTQYDGISDRCSPLSSPASPISSPAVLYDQQQKISSPYIDFSITNSNNDRLQLFQSLVHTEEHPNGGASLIRTYYNEFLRLSNENAALFVNFFFNLVYGEMNQRAKYSIGVLHDGARYLPDLVDYFSLSYPKMIVKTSNIINSKEVLTTNMGEYRNRIVQSYSNGTFRYGPLMSISLVGKVTGREECGDYFPTFIDKLEENPFLQYVMPWGPLSSIKMKSRTESNDGPILWVRPGEQYVPTAEHKICHPKKRMTNELRNLTFTGRGTDPREVLVEDRTKPHSDHCDGDGVETTAAVGILKAVHCGTPATVNRMVKDVVCFHAEDFEKVVEKLKIDLYEPPASQCLQWCDEGKLNQLRRDGIRYVRLPLYDNDIYFIPRNVVHQFRTLSAVTSIAWHVRLKHYYPTELPDDEYTPLYSPISDT</sequence>
<comment type="similarity">
    <text evidence="1">Belongs to the round spermatid basic protein 1 family.</text>
</comment>
<dbReference type="PANTHER" id="PTHR13354:SF11">
    <property type="entry name" value="LYSINE-SPECIFIC DEMETHYLASE 9"/>
    <property type="match status" value="1"/>
</dbReference>
<evidence type="ECO:0000313" key="4">
    <source>
        <dbReference type="EMBL" id="CAF1449047.1"/>
    </source>
</evidence>
<organism evidence="5 6">
    <name type="scientific">Rotaria magnacalcarata</name>
    <dbReference type="NCBI Taxonomy" id="392030"/>
    <lineage>
        <taxon>Eukaryota</taxon>
        <taxon>Metazoa</taxon>
        <taxon>Spiralia</taxon>
        <taxon>Gnathifera</taxon>
        <taxon>Rotifera</taxon>
        <taxon>Eurotatoria</taxon>
        <taxon>Bdelloidea</taxon>
        <taxon>Philodinida</taxon>
        <taxon>Philodinidae</taxon>
        <taxon>Rotaria</taxon>
    </lineage>
</organism>
<dbReference type="PANTHER" id="PTHR13354">
    <property type="entry name" value="ROUND SPERMATID BASIC PROTEIN 1"/>
    <property type="match status" value="1"/>
</dbReference>
<dbReference type="GO" id="GO:0005634">
    <property type="term" value="C:nucleus"/>
    <property type="evidence" value="ECO:0007669"/>
    <property type="project" value="InterPro"/>
</dbReference>